<keyword evidence="21" id="KW-1185">Reference proteome</keyword>
<evidence type="ECO:0000256" key="14">
    <source>
        <dbReference type="PROSITE-ProRule" id="PRU01360"/>
    </source>
</evidence>
<evidence type="ECO:0000256" key="3">
    <source>
        <dbReference type="ARBA" id="ARBA00022448"/>
    </source>
</evidence>
<dbReference type="PROSITE" id="PS52016">
    <property type="entry name" value="TONB_DEPENDENT_REC_3"/>
    <property type="match status" value="1"/>
</dbReference>
<dbReference type="EMBL" id="LYMM01000068">
    <property type="protein sequence ID" value="PNU02712.1"/>
    <property type="molecule type" value="Genomic_DNA"/>
</dbReference>
<keyword evidence="10 16" id="KW-0798">TonB box</keyword>
<dbReference type="InterPro" id="IPR039426">
    <property type="entry name" value="TonB-dep_rcpt-like"/>
</dbReference>
<evidence type="ECO:0000256" key="11">
    <source>
        <dbReference type="ARBA" id="ARBA00023136"/>
    </source>
</evidence>
<sequence length="737" mass="80502">MVTASLTAIAGPGSAFAQSYAPTTEAEREDAQSDRDITVTGERPDSDPSITEGSGRYAPRAINVGKALQTLRETPQSVTVMTRARIEDQNLLTVEDVMQQMTGVTVDRAWLSSTYTSRGLPITNYRLDGGASAQTSTTTGDLDTAIFDSIALIRGADGLFGAGEAGGVINFTRKRALADTQARGTMTFGSWDHARIEGDVTGALTADGNLRARAIGVYDMSDSFQDFKTDDRWLAHGSIEYNPAPGTLLVAGYTHQMDKHEGFNVSLPRYRSGEDIGFARSTNMGAPWSTIDRTIDVAYGRIEQTISNAWTMRLNANYTRSNDRTNAAEMENAVDPIDQSGADWWYYQAASTVRELTLDFNTTGSFEAFGQKHDVVLGVDYTNNRTNNRSLWTYYGPANVFDPDYPPELAYPPVWTDGGYEGRTTIERLGFYGSLRIRPIAALSLIGGGRLVVKDRTENRNISTGAVTSLLDQKTKFVPYVATVLDVTKSLSLYASYSEIYQSQANLMSAPRPGTPLGPVSGTNYEAGVKGEFAGGKLTGSLAVYRVRKQGASATDPSNPPAGSTDNCCYIRDGSLRSQGFEAEVNGELLPGWQVSVGYTYNDNENRRDNDASFAEITPRHLLKVFTDYAFREGALKGLSIGGGVTAQSSNFRSGYVQELNPATGLYDGPYYQYQFRLPGYAIWSLRAEYDVSEQFSVSANLNNLFDKSYYVTIGSPGYGNFYGDPRNFLVSLRGKF</sequence>
<dbReference type="PANTHER" id="PTHR32552">
    <property type="entry name" value="FERRICHROME IRON RECEPTOR-RELATED"/>
    <property type="match status" value="1"/>
</dbReference>
<dbReference type="InterPro" id="IPR010105">
    <property type="entry name" value="TonB_sidphr_rcpt"/>
</dbReference>
<evidence type="ECO:0000256" key="16">
    <source>
        <dbReference type="RuleBase" id="RU003357"/>
    </source>
</evidence>
<dbReference type="Proteomes" id="UP000236327">
    <property type="component" value="Unassembled WGS sequence"/>
</dbReference>
<dbReference type="Gene3D" id="2.170.130.10">
    <property type="entry name" value="TonB-dependent receptor, plug domain"/>
    <property type="match status" value="1"/>
</dbReference>
<evidence type="ECO:0000256" key="17">
    <source>
        <dbReference type="SAM" id="MobiDB-lite"/>
    </source>
</evidence>
<evidence type="ECO:0000259" key="19">
    <source>
        <dbReference type="Pfam" id="PF07715"/>
    </source>
</evidence>
<comment type="subcellular location">
    <subcellularLocation>
        <location evidence="1 14">Cell outer membrane</location>
        <topology evidence="1 14">Multi-pass membrane protein</topology>
    </subcellularLocation>
</comment>
<gene>
    <name evidence="20" type="ORF">A8V01_25860</name>
</gene>
<reference evidence="20 21" key="1">
    <citation type="submission" date="2016-05" db="EMBL/GenBank/DDBJ databases">
        <title>Complete genome sequence of Novosphingobium guangzhouense SA925(T).</title>
        <authorList>
            <person name="Sha S."/>
        </authorList>
    </citation>
    <scope>NUCLEOTIDE SEQUENCE [LARGE SCALE GENOMIC DNA]</scope>
    <source>
        <strain evidence="20 21">SA925</strain>
    </source>
</reference>
<feature type="short sequence motif" description="TonB C-terminal box" evidence="15">
    <location>
        <begin position="720"/>
        <end position="737"/>
    </location>
</feature>
<feature type="region of interest" description="Disordered" evidence="17">
    <location>
        <begin position="13"/>
        <end position="56"/>
    </location>
</feature>
<comment type="caution">
    <text evidence="20">The sequence shown here is derived from an EMBL/GenBank/DDBJ whole genome shotgun (WGS) entry which is preliminary data.</text>
</comment>
<keyword evidence="11 14" id="KW-0472">Membrane</keyword>
<dbReference type="InterPro" id="IPR012910">
    <property type="entry name" value="Plug_dom"/>
</dbReference>
<dbReference type="NCBIfam" id="TIGR01783">
    <property type="entry name" value="TonB-siderophor"/>
    <property type="match status" value="1"/>
</dbReference>
<dbReference type="GO" id="GO:0015344">
    <property type="term" value="F:siderophore uptake transmembrane transporter activity"/>
    <property type="evidence" value="ECO:0007669"/>
    <property type="project" value="TreeGrafter"/>
</dbReference>
<keyword evidence="7" id="KW-0732">Signal</keyword>
<dbReference type="Pfam" id="PF00593">
    <property type="entry name" value="TonB_dep_Rec_b-barrel"/>
    <property type="match status" value="1"/>
</dbReference>
<evidence type="ECO:0008006" key="22">
    <source>
        <dbReference type="Google" id="ProtNLM"/>
    </source>
</evidence>
<keyword evidence="12" id="KW-0675">Receptor</keyword>
<keyword evidence="13 14" id="KW-0998">Cell outer membrane</keyword>
<dbReference type="PANTHER" id="PTHR32552:SF74">
    <property type="entry name" value="HYDROXAMATE SIDEROPHORE RECEPTOR FHUE"/>
    <property type="match status" value="1"/>
</dbReference>
<dbReference type="InterPro" id="IPR000531">
    <property type="entry name" value="Beta-barrel_TonB"/>
</dbReference>
<protein>
    <recommendedName>
        <fullName evidence="22">TonB-dependent receptor</fullName>
    </recommendedName>
</protein>
<keyword evidence="5" id="KW-0410">Iron transport</keyword>
<dbReference type="GO" id="GO:0038023">
    <property type="term" value="F:signaling receptor activity"/>
    <property type="evidence" value="ECO:0007669"/>
    <property type="project" value="InterPro"/>
</dbReference>
<accession>A0A2K2FVA5</accession>
<keyword evidence="9" id="KW-0406">Ion transport</keyword>
<evidence type="ECO:0000256" key="4">
    <source>
        <dbReference type="ARBA" id="ARBA00022452"/>
    </source>
</evidence>
<evidence type="ECO:0000256" key="15">
    <source>
        <dbReference type="PROSITE-ProRule" id="PRU10144"/>
    </source>
</evidence>
<feature type="domain" description="TonB-dependent receptor-like beta-barrel" evidence="18">
    <location>
        <begin position="287"/>
        <end position="705"/>
    </location>
</feature>
<feature type="domain" description="TonB-dependent receptor plug" evidence="19">
    <location>
        <begin position="71"/>
        <end position="168"/>
    </location>
</feature>
<evidence type="ECO:0000256" key="13">
    <source>
        <dbReference type="ARBA" id="ARBA00023237"/>
    </source>
</evidence>
<keyword evidence="8" id="KW-0408">Iron</keyword>
<evidence type="ECO:0000256" key="1">
    <source>
        <dbReference type="ARBA" id="ARBA00004571"/>
    </source>
</evidence>
<dbReference type="GO" id="GO:0015891">
    <property type="term" value="P:siderophore transport"/>
    <property type="evidence" value="ECO:0007669"/>
    <property type="project" value="InterPro"/>
</dbReference>
<evidence type="ECO:0000256" key="9">
    <source>
        <dbReference type="ARBA" id="ARBA00023065"/>
    </source>
</evidence>
<proteinExistence type="inferred from homology"/>
<feature type="compositionally biased region" description="Basic and acidic residues" evidence="17">
    <location>
        <begin position="25"/>
        <end position="46"/>
    </location>
</feature>
<keyword evidence="4 14" id="KW-1134">Transmembrane beta strand</keyword>
<dbReference type="PROSITE" id="PS01156">
    <property type="entry name" value="TONB_DEPENDENT_REC_2"/>
    <property type="match status" value="1"/>
</dbReference>
<evidence type="ECO:0000256" key="5">
    <source>
        <dbReference type="ARBA" id="ARBA00022496"/>
    </source>
</evidence>
<evidence type="ECO:0000256" key="8">
    <source>
        <dbReference type="ARBA" id="ARBA00023004"/>
    </source>
</evidence>
<evidence type="ECO:0000256" key="6">
    <source>
        <dbReference type="ARBA" id="ARBA00022692"/>
    </source>
</evidence>
<evidence type="ECO:0000259" key="18">
    <source>
        <dbReference type="Pfam" id="PF00593"/>
    </source>
</evidence>
<dbReference type="CDD" id="cd01347">
    <property type="entry name" value="ligand_gated_channel"/>
    <property type="match status" value="1"/>
</dbReference>
<dbReference type="InterPro" id="IPR010917">
    <property type="entry name" value="TonB_rcpt_CS"/>
</dbReference>
<dbReference type="Gene3D" id="2.40.170.20">
    <property type="entry name" value="TonB-dependent receptor, beta-barrel domain"/>
    <property type="match status" value="1"/>
</dbReference>
<dbReference type="GO" id="GO:0009279">
    <property type="term" value="C:cell outer membrane"/>
    <property type="evidence" value="ECO:0007669"/>
    <property type="project" value="UniProtKB-SubCell"/>
</dbReference>
<evidence type="ECO:0000313" key="21">
    <source>
        <dbReference type="Proteomes" id="UP000236327"/>
    </source>
</evidence>
<organism evidence="20 21">
    <name type="scientific">Novosphingobium guangzhouense</name>
    <dbReference type="NCBI Taxonomy" id="1850347"/>
    <lineage>
        <taxon>Bacteria</taxon>
        <taxon>Pseudomonadati</taxon>
        <taxon>Pseudomonadota</taxon>
        <taxon>Alphaproteobacteria</taxon>
        <taxon>Sphingomonadales</taxon>
        <taxon>Sphingomonadaceae</taxon>
        <taxon>Novosphingobium</taxon>
    </lineage>
</organism>
<keyword evidence="6 14" id="KW-0812">Transmembrane</keyword>
<dbReference type="AlphaFoldDB" id="A0A2K2FVA5"/>
<comment type="similarity">
    <text evidence="2 14 16">Belongs to the TonB-dependent receptor family.</text>
</comment>
<evidence type="ECO:0000256" key="7">
    <source>
        <dbReference type="ARBA" id="ARBA00022729"/>
    </source>
</evidence>
<evidence type="ECO:0000256" key="2">
    <source>
        <dbReference type="ARBA" id="ARBA00009810"/>
    </source>
</evidence>
<evidence type="ECO:0000256" key="12">
    <source>
        <dbReference type="ARBA" id="ARBA00023170"/>
    </source>
</evidence>
<dbReference type="Pfam" id="PF07715">
    <property type="entry name" value="Plug"/>
    <property type="match status" value="1"/>
</dbReference>
<evidence type="ECO:0000313" key="20">
    <source>
        <dbReference type="EMBL" id="PNU02712.1"/>
    </source>
</evidence>
<dbReference type="InterPro" id="IPR036942">
    <property type="entry name" value="Beta-barrel_TonB_sf"/>
</dbReference>
<name>A0A2K2FVA5_9SPHN</name>
<evidence type="ECO:0000256" key="10">
    <source>
        <dbReference type="ARBA" id="ARBA00023077"/>
    </source>
</evidence>
<dbReference type="SUPFAM" id="SSF56935">
    <property type="entry name" value="Porins"/>
    <property type="match status" value="1"/>
</dbReference>
<keyword evidence="3 14" id="KW-0813">Transport</keyword>
<dbReference type="InterPro" id="IPR037066">
    <property type="entry name" value="Plug_dom_sf"/>
</dbReference>